<name>A0ABD0X9F1_UMBPY</name>
<gene>
    <name evidence="1" type="ORF">UPYG_G00060270</name>
</gene>
<keyword evidence="2" id="KW-1185">Reference proteome</keyword>
<reference evidence="1 2" key="1">
    <citation type="submission" date="2024-06" db="EMBL/GenBank/DDBJ databases">
        <authorList>
            <person name="Pan Q."/>
            <person name="Wen M."/>
            <person name="Jouanno E."/>
            <person name="Zahm M."/>
            <person name="Klopp C."/>
            <person name="Cabau C."/>
            <person name="Louis A."/>
            <person name="Berthelot C."/>
            <person name="Parey E."/>
            <person name="Roest Crollius H."/>
            <person name="Montfort J."/>
            <person name="Robinson-Rechavi M."/>
            <person name="Bouchez O."/>
            <person name="Lampietro C."/>
            <person name="Lopez Roques C."/>
            <person name="Donnadieu C."/>
            <person name="Postlethwait J."/>
            <person name="Bobe J."/>
            <person name="Verreycken H."/>
            <person name="Guiguen Y."/>
        </authorList>
    </citation>
    <scope>NUCLEOTIDE SEQUENCE [LARGE SCALE GENOMIC DNA]</scope>
    <source>
        <strain evidence="1">Up_M1</strain>
        <tissue evidence="1">Testis</tissue>
    </source>
</reference>
<sequence>MVLRRGAGFCAVRSWMLALSWRRPSGWGYCHDPCSLSPVSVLSVLSCVACSRRSGWGHPLLSLPANCPHLSPHLFLVYCHPF</sequence>
<dbReference type="Proteomes" id="UP001557470">
    <property type="component" value="Unassembled WGS sequence"/>
</dbReference>
<comment type="caution">
    <text evidence="1">The sequence shown here is derived from an EMBL/GenBank/DDBJ whole genome shotgun (WGS) entry which is preliminary data.</text>
</comment>
<proteinExistence type="predicted"/>
<evidence type="ECO:0008006" key="3">
    <source>
        <dbReference type="Google" id="ProtNLM"/>
    </source>
</evidence>
<dbReference type="AlphaFoldDB" id="A0ABD0X9F1"/>
<evidence type="ECO:0000313" key="2">
    <source>
        <dbReference type="Proteomes" id="UP001557470"/>
    </source>
</evidence>
<dbReference type="EMBL" id="JAGEUA010000002">
    <property type="protein sequence ID" value="KAL1005529.1"/>
    <property type="molecule type" value="Genomic_DNA"/>
</dbReference>
<evidence type="ECO:0000313" key="1">
    <source>
        <dbReference type="EMBL" id="KAL1005529.1"/>
    </source>
</evidence>
<protein>
    <recommendedName>
        <fullName evidence="3">Secreted protein</fullName>
    </recommendedName>
</protein>
<organism evidence="1 2">
    <name type="scientific">Umbra pygmaea</name>
    <name type="common">Eastern mudminnow</name>
    <dbReference type="NCBI Taxonomy" id="75934"/>
    <lineage>
        <taxon>Eukaryota</taxon>
        <taxon>Metazoa</taxon>
        <taxon>Chordata</taxon>
        <taxon>Craniata</taxon>
        <taxon>Vertebrata</taxon>
        <taxon>Euteleostomi</taxon>
        <taxon>Actinopterygii</taxon>
        <taxon>Neopterygii</taxon>
        <taxon>Teleostei</taxon>
        <taxon>Protacanthopterygii</taxon>
        <taxon>Esociformes</taxon>
        <taxon>Umbridae</taxon>
        <taxon>Umbra</taxon>
    </lineage>
</organism>
<accession>A0ABD0X9F1</accession>